<organism evidence="12 13">
    <name type="scientific">Podila minutissima</name>
    <dbReference type="NCBI Taxonomy" id="64525"/>
    <lineage>
        <taxon>Eukaryota</taxon>
        <taxon>Fungi</taxon>
        <taxon>Fungi incertae sedis</taxon>
        <taxon>Mucoromycota</taxon>
        <taxon>Mortierellomycotina</taxon>
        <taxon>Mortierellomycetes</taxon>
        <taxon>Mortierellales</taxon>
        <taxon>Mortierellaceae</taxon>
        <taxon>Podila</taxon>
    </lineage>
</organism>
<keyword evidence="13" id="KW-1185">Reference proteome</keyword>
<keyword evidence="4 8" id="KW-0256">Endoplasmic reticulum</keyword>
<dbReference type="InterPro" id="IPR027417">
    <property type="entry name" value="P-loop_NTPase"/>
</dbReference>
<feature type="region of interest" description="Disordered" evidence="9">
    <location>
        <begin position="756"/>
        <end position="817"/>
    </location>
</feature>
<dbReference type="InterPro" id="IPR046758">
    <property type="entry name" value="Sey1/RHD3-like_3HB"/>
</dbReference>
<feature type="topological domain" description="Cytoplasmic" evidence="8">
    <location>
        <begin position="719"/>
        <end position="817"/>
    </location>
</feature>
<feature type="topological domain" description="Lumenal" evidence="8">
    <location>
        <begin position="695"/>
        <end position="697"/>
    </location>
</feature>
<dbReference type="InterPro" id="IPR008803">
    <property type="entry name" value="RHD3/Sey1"/>
</dbReference>
<evidence type="ECO:0000256" key="5">
    <source>
        <dbReference type="ARBA" id="ARBA00022989"/>
    </source>
</evidence>
<dbReference type="Pfam" id="PF05879">
    <property type="entry name" value="RHD3_GTPase"/>
    <property type="match status" value="1"/>
</dbReference>
<dbReference type="PANTHER" id="PTHR45923:SF2">
    <property type="entry name" value="PROTEIN SEY1"/>
    <property type="match status" value="1"/>
</dbReference>
<dbReference type="SUPFAM" id="SSF52540">
    <property type="entry name" value="P-loop containing nucleoside triphosphate hydrolases"/>
    <property type="match status" value="1"/>
</dbReference>
<evidence type="ECO:0000256" key="7">
    <source>
        <dbReference type="ARBA" id="ARBA00023136"/>
    </source>
</evidence>
<dbReference type="Proteomes" id="UP000696485">
    <property type="component" value="Unassembled WGS sequence"/>
</dbReference>
<feature type="topological domain" description="Cytoplasmic" evidence="8">
    <location>
        <begin position="1"/>
        <end position="673"/>
    </location>
</feature>
<evidence type="ECO:0000256" key="6">
    <source>
        <dbReference type="ARBA" id="ARBA00023134"/>
    </source>
</evidence>
<dbReference type="GO" id="GO:0016320">
    <property type="term" value="P:endoplasmic reticulum membrane fusion"/>
    <property type="evidence" value="ECO:0007669"/>
    <property type="project" value="TreeGrafter"/>
</dbReference>
<dbReference type="HAMAP" id="MF_03109">
    <property type="entry name" value="Sey1"/>
    <property type="match status" value="1"/>
</dbReference>
<evidence type="ECO:0000256" key="8">
    <source>
        <dbReference type="HAMAP-Rule" id="MF_03109"/>
    </source>
</evidence>
<name>A0A9P5SMM0_9FUNG</name>
<evidence type="ECO:0000256" key="2">
    <source>
        <dbReference type="ARBA" id="ARBA00022741"/>
    </source>
</evidence>
<dbReference type="GO" id="GO:0005525">
    <property type="term" value="F:GTP binding"/>
    <property type="evidence" value="ECO:0007669"/>
    <property type="project" value="UniProtKB-UniRule"/>
</dbReference>
<reference evidence="12" key="1">
    <citation type="journal article" date="2020" name="Fungal Divers.">
        <title>Resolving the Mortierellaceae phylogeny through synthesis of multi-gene phylogenetics and phylogenomics.</title>
        <authorList>
            <person name="Vandepol N."/>
            <person name="Liber J."/>
            <person name="Desiro A."/>
            <person name="Na H."/>
            <person name="Kennedy M."/>
            <person name="Barry K."/>
            <person name="Grigoriev I.V."/>
            <person name="Miller A.N."/>
            <person name="O'Donnell K."/>
            <person name="Stajich J.E."/>
            <person name="Bonito G."/>
        </authorList>
    </citation>
    <scope>NUCLEOTIDE SEQUENCE</scope>
    <source>
        <strain evidence="12">NVP1</strain>
    </source>
</reference>
<dbReference type="CDD" id="cd01851">
    <property type="entry name" value="GBP"/>
    <property type="match status" value="1"/>
</dbReference>
<dbReference type="GO" id="GO:0005789">
    <property type="term" value="C:endoplasmic reticulum membrane"/>
    <property type="evidence" value="ECO:0007669"/>
    <property type="project" value="UniProtKB-SubCell"/>
</dbReference>
<feature type="transmembrane region" description="Helical" evidence="10">
    <location>
        <begin position="698"/>
        <end position="716"/>
    </location>
</feature>
<keyword evidence="5 8" id="KW-1133">Transmembrane helix</keyword>
<dbReference type="FunFam" id="3.40.50.300:FF:000727">
    <property type="entry name" value="Protein SEY1 homolog"/>
    <property type="match status" value="1"/>
</dbReference>
<evidence type="ECO:0000256" key="1">
    <source>
        <dbReference type="ARBA" id="ARBA00022692"/>
    </source>
</evidence>
<evidence type="ECO:0000256" key="10">
    <source>
        <dbReference type="SAM" id="Phobius"/>
    </source>
</evidence>
<dbReference type="Pfam" id="PF20428">
    <property type="entry name" value="Sey1_3HB"/>
    <property type="match status" value="1"/>
</dbReference>
<feature type="domain" description="GB1/RHD3-type G" evidence="11">
    <location>
        <begin position="53"/>
        <end position="270"/>
    </location>
</feature>
<dbReference type="PANTHER" id="PTHR45923">
    <property type="entry name" value="PROTEIN SEY1"/>
    <property type="match status" value="1"/>
</dbReference>
<dbReference type="GO" id="GO:0003924">
    <property type="term" value="F:GTPase activity"/>
    <property type="evidence" value="ECO:0007669"/>
    <property type="project" value="UniProtKB-UniRule"/>
</dbReference>
<dbReference type="EMBL" id="JAAAUY010000173">
    <property type="protein sequence ID" value="KAF9333969.1"/>
    <property type="molecule type" value="Genomic_DNA"/>
</dbReference>
<keyword evidence="2 8" id="KW-0547">Nucleotide-binding</keyword>
<dbReference type="AlphaFoldDB" id="A0A9P5SMM0"/>
<dbReference type="InterPro" id="IPR030386">
    <property type="entry name" value="G_GB1_RHD3_dom"/>
</dbReference>
<evidence type="ECO:0000313" key="13">
    <source>
        <dbReference type="Proteomes" id="UP000696485"/>
    </source>
</evidence>
<keyword evidence="3 8" id="KW-0378">Hydrolase</keyword>
<proteinExistence type="inferred from homology"/>
<dbReference type="Gene3D" id="3.40.50.300">
    <property type="entry name" value="P-loop containing nucleotide triphosphate hydrolases"/>
    <property type="match status" value="1"/>
</dbReference>
<feature type="compositionally biased region" description="Basic and acidic residues" evidence="9">
    <location>
        <begin position="776"/>
        <end position="786"/>
    </location>
</feature>
<gene>
    <name evidence="12" type="primary">SEY1_1</name>
    <name evidence="8" type="synonym">SEY1</name>
    <name evidence="12" type="ORF">BG006_002901</name>
</gene>
<accession>A0A9P5SMM0</accession>
<comment type="caution">
    <text evidence="12">The sequence shown here is derived from an EMBL/GenBank/DDBJ whole genome shotgun (WGS) entry which is preliminary data.</text>
</comment>
<comment type="subcellular location">
    <subcellularLocation>
        <location evidence="8">Endoplasmic reticulum membrane</location>
        <topology evidence="8">Multi-pass membrane protein</topology>
    </subcellularLocation>
    <text evidence="8">Enriched in the cortical ER. Concentrated in punctae along the ER tubules.</text>
</comment>
<evidence type="ECO:0000313" key="12">
    <source>
        <dbReference type="EMBL" id="KAF9333969.1"/>
    </source>
</evidence>
<evidence type="ECO:0000256" key="4">
    <source>
        <dbReference type="ARBA" id="ARBA00022824"/>
    </source>
</evidence>
<comment type="similarity">
    <text evidence="8">Belongs to the TRAFAC class dynamin-like GTPase superfamily. GB1/RHD3 GTPase family. RHD3 subfamily.</text>
</comment>
<evidence type="ECO:0000256" key="9">
    <source>
        <dbReference type="SAM" id="MobiDB-lite"/>
    </source>
</evidence>
<keyword evidence="1 8" id="KW-0812">Transmembrane</keyword>
<keyword evidence="7 8" id="KW-0472">Membrane</keyword>
<evidence type="ECO:0000256" key="3">
    <source>
        <dbReference type="ARBA" id="ARBA00022801"/>
    </source>
</evidence>
<keyword evidence="6 8" id="KW-0342">GTP-binding</keyword>
<evidence type="ECO:0000259" key="11">
    <source>
        <dbReference type="PROSITE" id="PS51715"/>
    </source>
</evidence>
<sequence length="817" mass="92847">MDPVPDIDHVESSHSGDGLTDHLPRLHLIDEEKKFSDELSIFISQKWGLKDAGFNYNLAAVFGSQSTGKSTLLNRLFRTDFDVMSENVRKQTTKGIWISKGQDMKVLIMDVEGTDGRERGEDQDFERKSALFSVATSEVLIVNMWEHQVGLYNGANMGLLKTVFEVNLQLFGSHRGKEKTLLFFVIRDHVGSTPLANLSNTLRADLDRIWHGLSKPEGLEDCKITDYFDFMFTTLPHKLLQPEKFETDVEKLRHRFTDPTDPHFVFQPQYSKRVPADGLHIYASGIWDQIMANKDLDLPTQQELLAQFRCDEIANSVFAAFRESIKGFRQPIESGGIVEDLGSKMKEIRGLALKTFDKDASRYHAEVYKRKRAEMLTKANTMLEAYYLGQLKNLHKKAVSQFSTTLQQQLKLDGAEFSKVAIKAKEDAIAFFTKGAKQIQLEETDWGFEEETVQLEQDLQELATVQREKELGKMVVALEKQMKKELEEPITLALDRPGPGMWGRVVTAYQQAVQKGEAMLEKRARTFDLTEQELEEQRENLKRQGWVLTTMKIQEETVDGLMVYKLLNRFEEKFQRDESGLPRVWKPDDDIDTPFRKARDETVSLVPLYSKINPLDPSTDELLSVESTDDFDFDQSLHIISESRQQELVTQLRRKADASYVEAKRSVVATQAKIPYWVGVALVLLGWNEFIAVITNPIYLTMTIALGIPLAALWYLDMLGLVQKIGQKVYDQGLQLGIAQLRQHFDAERGPVPVPVLASAGGSGGDGGGSRNSTQRPDHQQDSEARLHRRPQHTSTGAKEEDAVFEMRSFNMDKKSL</sequence>
<dbReference type="PROSITE" id="PS51715">
    <property type="entry name" value="G_GB1_RHD3"/>
    <property type="match status" value="1"/>
</dbReference>
<feature type="binding site" evidence="8">
    <location>
        <begin position="63"/>
        <end position="70"/>
    </location>
    <ligand>
        <name>GTP</name>
        <dbReference type="ChEBI" id="CHEBI:37565"/>
    </ligand>
</feature>
<protein>
    <submittedName>
        <fullName evidence="12">Dynamin-like GTPase that mediates homotypic ER fusion</fullName>
    </submittedName>
</protein>
<feature type="compositionally biased region" description="Gly residues" evidence="9">
    <location>
        <begin position="761"/>
        <end position="770"/>
    </location>
</feature>